<feature type="transmembrane region" description="Helical" evidence="2">
    <location>
        <begin position="105"/>
        <end position="128"/>
    </location>
</feature>
<sequence length="133" mass="15178">MGSQQEVSTATDTARSHHTHHISTMFPPDLDASRYEAVPPIKWAIEQLLISVQQLREEINWSEAIQACEQHFTELLPEKFVRFFVLLLIIFFVARFVVATVKGTVALLITLVKTCLIAYILAIMLYLVDMMVD</sequence>
<feature type="region of interest" description="Disordered" evidence="1">
    <location>
        <begin position="1"/>
        <end position="25"/>
    </location>
</feature>
<keyword evidence="4" id="KW-1185">Reference proteome</keyword>
<evidence type="ECO:0000313" key="4">
    <source>
        <dbReference type="Proteomes" id="UP000184255"/>
    </source>
</evidence>
<keyword evidence="2" id="KW-1133">Transmembrane helix</keyword>
<reference evidence="4" key="1">
    <citation type="journal article" date="2016" name="Genome Biol. Evol.">
        <title>Comparative 'omics' of the Fusarium fujikuroi species complex highlights differences in genetic potential and metabolite synthesis.</title>
        <authorList>
            <person name="Niehaus E.-M."/>
            <person name="Muensterkoetter M."/>
            <person name="Proctor R.H."/>
            <person name="Brown D.W."/>
            <person name="Sharon A."/>
            <person name="Idan Y."/>
            <person name="Oren-Young L."/>
            <person name="Sieber C.M."/>
            <person name="Novak O."/>
            <person name="Pencik A."/>
            <person name="Tarkowska D."/>
            <person name="Hromadova K."/>
            <person name="Freeman S."/>
            <person name="Maymon M."/>
            <person name="Elazar M."/>
            <person name="Youssef S.A."/>
            <person name="El-Shabrawy E.S.M."/>
            <person name="Shalaby A.B.A."/>
            <person name="Houterman P."/>
            <person name="Brock N.L."/>
            <person name="Burkhardt I."/>
            <person name="Tsavkelova E.A."/>
            <person name="Dickschat J.S."/>
            <person name="Galuszka P."/>
            <person name="Gueldener U."/>
            <person name="Tudzynski B."/>
        </authorList>
    </citation>
    <scope>NUCLEOTIDE SEQUENCE [LARGE SCALE GENOMIC DNA]</scope>
    <source>
        <strain evidence="4">MRC7560</strain>
    </source>
</reference>
<keyword evidence="2" id="KW-0472">Membrane</keyword>
<dbReference type="AlphaFoldDB" id="A0A1L7U8Z6"/>
<organism evidence="3 4">
    <name type="scientific">Fusarium mangiferae</name>
    <name type="common">Mango malformation disease fungus</name>
    <dbReference type="NCBI Taxonomy" id="192010"/>
    <lineage>
        <taxon>Eukaryota</taxon>
        <taxon>Fungi</taxon>
        <taxon>Dikarya</taxon>
        <taxon>Ascomycota</taxon>
        <taxon>Pezizomycotina</taxon>
        <taxon>Sordariomycetes</taxon>
        <taxon>Hypocreomycetidae</taxon>
        <taxon>Hypocreales</taxon>
        <taxon>Nectriaceae</taxon>
        <taxon>Fusarium</taxon>
        <taxon>Fusarium fujikuroi species complex</taxon>
    </lineage>
</organism>
<dbReference type="GeneID" id="65095030"/>
<protein>
    <submittedName>
        <fullName evidence="3">Uncharacterized protein</fullName>
    </submittedName>
</protein>
<evidence type="ECO:0000313" key="3">
    <source>
        <dbReference type="EMBL" id="CVL07190.1"/>
    </source>
</evidence>
<dbReference type="Proteomes" id="UP000184255">
    <property type="component" value="Unassembled WGS sequence"/>
</dbReference>
<dbReference type="EMBL" id="FCQH01000019">
    <property type="protein sequence ID" value="CVL07190.1"/>
    <property type="molecule type" value="Genomic_DNA"/>
</dbReference>
<feature type="transmembrane region" description="Helical" evidence="2">
    <location>
        <begin position="80"/>
        <end position="98"/>
    </location>
</feature>
<dbReference type="VEuPathDB" id="FungiDB:FMAN_16239"/>
<comment type="caution">
    <text evidence="3">The sequence shown here is derived from an EMBL/GenBank/DDBJ whole genome shotgun (WGS) entry which is preliminary data.</text>
</comment>
<accession>A0A1L7U8Z6</accession>
<keyword evidence="2" id="KW-0812">Transmembrane</keyword>
<evidence type="ECO:0000256" key="1">
    <source>
        <dbReference type="SAM" id="MobiDB-lite"/>
    </source>
</evidence>
<dbReference type="RefSeq" id="XP_041690341.1">
    <property type="nucleotide sequence ID" value="XM_041824907.1"/>
</dbReference>
<name>A0A1L7U8Z6_FUSMA</name>
<gene>
    <name evidence="3" type="ORF">FMAN_16239</name>
</gene>
<feature type="compositionally biased region" description="Polar residues" evidence="1">
    <location>
        <begin position="1"/>
        <end position="13"/>
    </location>
</feature>
<proteinExistence type="predicted"/>
<evidence type="ECO:0000256" key="2">
    <source>
        <dbReference type="SAM" id="Phobius"/>
    </source>
</evidence>